<accession>A0A327ZHA4</accession>
<keyword evidence="1" id="KW-0805">Transcription regulation</keyword>
<evidence type="ECO:0000256" key="3">
    <source>
        <dbReference type="ARBA" id="ARBA00023163"/>
    </source>
</evidence>
<dbReference type="InterPro" id="IPR008920">
    <property type="entry name" value="TF_FadR/GntR_C"/>
</dbReference>
<dbReference type="Pfam" id="PF00392">
    <property type="entry name" value="GntR"/>
    <property type="match status" value="1"/>
</dbReference>
<dbReference type="InterPro" id="IPR011711">
    <property type="entry name" value="GntR_C"/>
</dbReference>
<evidence type="ECO:0000256" key="2">
    <source>
        <dbReference type="ARBA" id="ARBA00023125"/>
    </source>
</evidence>
<feature type="domain" description="HTH gntR-type" evidence="5">
    <location>
        <begin position="57"/>
        <end position="124"/>
    </location>
</feature>
<dbReference type="PROSITE" id="PS50949">
    <property type="entry name" value="HTH_GNTR"/>
    <property type="match status" value="1"/>
</dbReference>
<dbReference type="GO" id="GO:0003677">
    <property type="term" value="F:DNA binding"/>
    <property type="evidence" value="ECO:0007669"/>
    <property type="project" value="UniProtKB-KW"/>
</dbReference>
<keyword evidence="3" id="KW-0804">Transcription</keyword>
<dbReference type="GO" id="GO:0003700">
    <property type="term" value="F:DNA-binding transcription factor activity"/>
    <property type="evidence" value="ECO:0007669"/>
    <property type="project" value="InterPro"/>
</dbReference>
<dbReference type="CDD" id="cd07377">
    <property type="entry name" value="WHTH_GntR"/>
    <property type="match status" value="1"/>
</dbReference>
<evidence type="ECO:0000313" key="6">
    <source>
        <dbReference type="EMBL" id="RAK42307.1"/>
    </source>
</evidence>
<feature type="region of interest" description="Disordered" evidence="4">
    <location>
        <begin position="1"/>
        <end position="62"/>
    </location>
</feature>
<sequence length="270" mass="29800">MAIDVSRALGSGRGGRTIGRGNLPVTGLAGRHTSDGKYMSAEKNLTGVRRPRRTDDGKDKATARDDLRKAILSGEYMPGERLVEAQLIERFGVSRFNIRLALQDLSGEGLVEIQRNRGAQVRKISLAETIEITQVRMVLEGLVAAQAAERVTDSDASELDEIGLLMRRAVESGEFRRYSDLNVRLHALVRKIAGHATADRLIDTLRAQLARHQFMLSLLPGRPLASLPQHERIIAAIRDRDPQAAESAMRDHIASVIEVLRSLEDPGMMQ</sequence>
<dbReference type="Pfam" id="PF07729">
    <property type="entry name" value="FCD"/>
    <property type="match status" value="1"/>
</dbReference>
<dbReference type="PANTHER" id="PTHR43537:SF24">
    <property type="entry name" value="GLUCONATE OPERON TRANSCRIPTIONAL REPRESSOR"/>
    <property type="match status" value="1"/>
</dbReference>
<dbReference type="EMBL" id="QLMJ01000002">
    <property type="protein sequence ID" value="RAK42307.1"/>
    <property type="molecule type" value="Genomic_DNA"/>
</dbReference>
<proteinExistence type="predicted"/>
<evidence type="ECO:0000256" key="4">
    <source>
        <dbReference type="SAM" id="MobiDB-lite"/>
    </source>
</evidence>
<gene>
    <name evidence="6" type="ORF">B0I29_102132</name>
</gene>
<evidence type="ECO:0000313" key="7">
    <source>
        <dbReference type="Proteomes" id="UP000249341"/>
    </source>
</evidence>
<comment type="caution">
    <text evidence="6">The sequence shown here is derived from an EMBL/GenBank/DDBJ whole genome shotgun (WGS) entry which is preliminary data.</text>
</comment>
<dbReference type="Gene3D" id="1.20.120.530">
    <property type="entry name" value="GntR ligand-binding domain-like"/>
    <property type="match status" value="1"/>
</dbReference>
<dbReference type="AlphaFoldDB" id="A0A327ZHA4"/>
<dbReference type="SUPFAM" id="SSF48008">
    <property type="entry name" value="GntR ligand-binding domain-like"/>
    <property type="match status" value="1"/>
</dbReference>
<protein>
    <submittedName>
        <fullName evidence="6">GntR family transcriptional regulator</fullName>
    </submittedName>
</protein>
<dbReference type="InterPro" id="IPR036390">
    <property type="entry name" value="WH_DNA-bd_sf"/>
</dbReference>
<dbReference type="SMART" id="SM00345">
    <property type="entry name" value="HTH_GNTR"/>
    <property type="match status" value="1"/>
</dbReference>
<name>A0A327ZHA4_9ACTN</name>
<dbReference type="SUPFAM" id="SSF46785">
    <property type="entry name" value="Winged helix' DNA-binding domain"/>
    <property type="match status" value="1"/>
</dbReference>
<evidence type="ECO:0000259" key="5">
    <source>
        <dbReference type="PROSITE" id="PS50949"/>
    </source>
</evidence>
<keyword evidence="2" id="KW-0238">DNA-binding</keyword>
<dbReference type="InterPro" id="IPR000524">
    <property type="entry name" value="Tscrpt_reg_HTH_GntR"/>
</dbReference>
<dbReference type="PANTHER" id="PTHR43537">
    <property type="entry name" value="TRANSCRIPTIONAL REGULATOR, GNTR FAMILY"/>
    <property type="match status" value="1"/>
</dbReference>
<dbReference type="Proteomes" id="UP000249341">
    <property type="component" value="Unassembled WGS sequence"/>
</dbReference>
<organism evidence="6 7">
    <name type="scientific">Actinoplanes lutulentus</name>
    <dbReference type="NCBI Taxonomy" id="1287878"/>
    <lineage>
        <taxon>Bacteria</taxon>
        <taxon>Bacillati</taxon>
        <taxon>Actinomycetota</taxon>
        <taxon>Actinomycetes</taxon>
        <taxon>Micromonosporales</taxon>
        <taxon>Micromonosporaceae</taxon>
        <taxon>Actinoplanes</taxon>
    </lineage>
</organism>
<dbReference type="SMART" id="SM00895">
    <property type="entry name" value="FCD"/>
    <property type="match status" value="1"/>
</dbReference>
<keyword evidence="7" id="KW-1185">Reference proteome</keyword>
<feature type="compositionally biased region" description="Basic and acidic residues" evidence="4">
    <location>
        <begin position="53"/>
        <end position="62"/>
    </location>
</feature>
<dbReference type="InterPro" id="IPR036388">
    <property type="entry name" value="WH-like_DNA-bd_sf"/>
</dbReference>
<dbReference type="Gene3D" id="1.10.10.10">
    <property type="entry name" value="Winged helix-like DNA-binding domain superfamily/Winged helix DNA-binding domain"/>
    <property type="match status" value="1"/>
</dbReference>
<evidence type="ECO:0000256" key="1">
    <source>
        <dbReference type="ARBA" id="ARBA00023015"/>
    </source>
</evidence>
<reference evidence="6 7" key="1">
    <citation type="submission" date="2018-06" db="EMBL/GenBank/DDBJ databases">
        <title>Genomic Encyclopedia of Type Strains, Phase III (KMG-III): the genomes of soil and plant-associated and newly described type strains.</title>
        <authorList>
            <person name="Whitman W."/>
        </authorList>
    </citation>
    <scope>NUCLEOTIDE SEQUENCE [LARGE SCALE GENOMIC DNA]</scope>
    <source>
        <strain evidence="6 7">CGMCC 4.7090</strain>
    </source>
</reference>